<name>A0A9D4VCP0_ADICA</name>
<proteinExistence type="predicted"/>
<protein>
    <submittedName>
        <fullName evidence="1">Uncharacterized protein</fullName>
    </submittedName>
</protein>
<evidence type="ECO:0000313" key="2">
    <source>
        <dbReference type="Proteomes" id="UP000886520"/>
    </source>
</evidence>
<sequence>MGALVDGPGDISPPLIPPLIFGVEGLAVACSSFCWDECFPGPRGDRARWQLVIWWLRFGRRWSIGRWPSTGGSVRYNLGGLCALVSGVWLARNSQFDCGGSFPYG</sequence>
<keyword evidence="2" id="KW-1185">Reference proteome</keyword>
<organism evidence="1 2">
    <name type="scientific">Adiantum capillus-veneris</name>
    <name type="common">Maidenhair fern</name>
    <dbReference type="NCBI Taxonomy" id="13818"/>
    <lineage>
        <taxon>Eukaryota</taxon>
        <taxon>Viridiplantae</taxon>
        <taxon>Streptophyta</taxon>
        <taxon>Embryophyta</taxon>
        <taxon>Tracheophyta</taxon>
        <taxon>Polypodiopsida</taxon>
        <taxon>Polypodiidae</taxon>
        <taxon>Polypodiales</taxon>
        <taxon>Pteridineae</taxon>
        <taxon>Pteridaceae</taxon>
        <taxon>Vittarioideae</taxon>
        <taxon>Adiantum</taxon>
    </lineage>
</organism>
<gene>
    <name evidence="1" type="ORF">GOP47_0000093</name>
</gene>
<dbReference type="EMBL" id="JABFUD020000001">
    <property type="protein sequence ID" value="KAI5083924.1"/>
    <property type="molecule type" value="Genomic_DNA"/>
</dbReference>
<reference evidence="1" key="1">
    <citation type="submission" date="2021-01" db="EMBL/GenBank/DDBJ databases">
        <title>Adiantum capillus-veneris genome.</title>
        <authorList>
            <person name="Fang Y."/>
            <person name="Liao Q."/>
        </authorList>
    </citation>
    <scope>NUCLEOTIDE SEQUENCE</scope>
    <source>
        <strain evidence="1">H3</strain>
        <tissue evidence="1">Leaf</tissue>
    </source>
</reference>
<accession>A0A9D4VCP0</accession>
<dbReference type="AlphaFoldDB" id="A0A9D4VCP0"/>
<comment type="caution">
    <text evidence="1">The sequence shown here is derived from an EMBL/GenBank/DDBJ whole genome shotgun (WGS) entry which is preliminary data.</text>
</comment>
<dbReference type="Proteomes" id="UP000886520">
    <property type="component" value="Chromosome 1"/>
</dbReference>
<evidence type="ECO:0000313" key="1">
    <source>
        <dbReference type="EMBL" id="KAI5083924.1"/>
    </source>
</evidence>